<evidence type="ECO:0000313" key="3">
    <source>
        <dbReference type="Proteomes" id="UP000004095"/>
    </source>
</evidence>
<evidence type="ECO:0000256" key="1">
    <source>
        <dbReference type="SAM" id="SignalP"/>
    </source>
</evidence>
<feature type="chain" id="PRO_5002641420" description="Periplasmic heavy metal sensor" evidence="1">
    <location>
        <begin position="25"/>
        <end position="153"/>
    </location>
</feature>
<gene>
    <name evidence="2" type="ORF">M23134_03064</name>
</gene>
<dbReference type="AlphaFoldDB" id="A1ZG11"/>
<sequence>MIKSMKKFFTLFILALGLVQIGWAQPPNQHRSRPRQPHLKQGFFPPEMVMQNQQKIGLTTSQQQYISNEMQRTQAEFNKLQWALHREMEKMHTLTQQTKVNEKAALLQLEKILALERQIKKQQLRLMIRIKNQLTDKQKATLKKIAPPRRHRR</sequence>
<name>A1ZG11_MICM2</name>
<dbReference type="Proteomes" id="UP000004095">
    <property type="component" value="Unassembled WGS sequence"/>
</dbReference>
<accession>A1ZG11</accession>
<organism evidence="2 3">
    <name type="scientific">Microscilla marina ATCC 23134</name>
    <dbReference type="NCBI Taxonomy" id="313606"/>
    <lineage>
        <taxon>Bacteria</taxon>
        <taxon>Pseudomonadati</taxon>
        <taxon>Bacteroidota</taxon>
        <taxon>Cytophagia</taxon>
        <taxon>Cytophagales</taxon>
        <taxon>Microscillaceae</taxon>
        <taxon>Microscilla</taxon>
    </lineage>
</organism>
<dbReference type="InterPro" id="IPR025961">
    <property type="entry name" value="Metal_resist"/>
</dbReference>
<feature type="signal peptide" evidence="1">
    <location>
        <begin position="1"/>
        <end position="24"/>
    </location>
</feature>
<protein>
    <recommendedName>
        <fullName evidence="4">Periplasmic heavy metal sensor</fullName>
    </recommendedName>
</protein>
<dbReference type="EMBL" id="AAWS01000006">
    <property type="protein sequence ID" value="EAY30428.1"/>
    <property type="molecule type" value="Genomic_DNA"/>
</dbReference>
<comment type="caution">
    <text evidence="2">The sequence shown here is derived from an EMBL/GenBank/DDBJ whole genome shotgun (WGS) entry which is preliminary data.</text>
</comment>
<evidence type="ECO:0000313" key="2">
    <source>
        <dbReference type="EMBL" id="EAY30428.1"/>
    </source>
</evidence>
<reference evidence="2 3" key="1">
    <citation type="submission" date="2007-01" db="EMBL/GenBank/DDBJ databases">
        <authorList>
            <person name="Haygood M."/>
            <person name="Podell S."/>
            <person name="Anderson C."/>
            <person name="Hopkinson B."/>
            <person name="Roe K."/>
            <person name="Barbeau K."/>
            <person name="Gaasterland T."/>
            <person name="Ferriera S."/>
            <person name="Johnson J."/>
            <person name="Kravitz S."/>
            <person name="Beeson K."/>
            <person name="Sutton G."/>
            <person name="Rogers Y.-H."/>
            <person name="Friedman R."/>
            <person name="Frazier M."/>
            <person name="Venter J.C."/>
        </authorList>
    </citation>
    <scope>NUCLEOTIDE SEQUENCE [LARGE SCALE GENOMIC DNA]</scope>
    <source>
        <strain evidence="2 3">ATCC 23134</strain>
    </source>
</reference>
<proteinExistence type="predicted"/>
<dbReference type="eggNOG" id="ENOG5033NMK">
    <property type="taxonomic scope" value="Bacteria"/>
</dbReference>
<evidence type="ECO:0008006" key="4">
    <source>
        <dbReference type="Google" id="ProtNLM"/>
    </source>
</evidence>
<keyword evidence="1" id="KW-0732">Signal</keyword>
<dbReference type="Pfam" id="PF13801">
    <property type="entry name" value="Metal_resist"/>
    <property type="match status" value="1"/>
</dbReference>
<keyword evidence="3" id="KW-1185">Reference proteome</keyword>
<dbReference type="Gene3D" id="1.20.120.1490">
    <property type="match status" value="1"/>
</dbReference>